<dbReference type="Pfam" id="PF06580">
    <property type="entry name" value="His_kinase"/>
    <property type="match status" value="1"/>
</dbReference>
<sequence>MSEVAQAVSARKPSFWLLQTAGWLFYYLLMLTDNLLLFGNYNSLGCSIFYVLMPITLMGFVLTLPVRHLYRRCWELSFLWQAVMILLVSCLLAVLWIVPKNLLLYWAMGDDIFNLAANPKFEWQHLFMTVSNSFFIMMVWSSLYFGINYHFRLVQAQALQLRSARLNHLAQIRMLRYQINPHFLFNTLNALSTLVMKGDKARSGKMIGHLATFLRFSLDSEPDKKIRLHEEIKALMMYLEIEKVRFSDRLEVSVLVDEDAQMALVPSLLIQPLVENCIKHAIAKMSDDGQITIKGWRDNKLLHLQVADNGPLTHVNQVNLSGVGLQNIIERLEVLYGERQSLTMAVANSHGLSVTIAIPFEEDPWTESLSS</sequence>
<feature type="transmembrane region" description="Helical" evidence="1">
    <location>
        <begin position="126"/>
        <end position="147"/>
    </location>
</feature>
<dbReference type="InterPro" id="IPR050640">
    <property type="entry name" value="Bact_2-comp_sensor_kinase"/>
</dbReference>
<keyword evidence="4" id="KW-1185">Reference proteome</keyword>
<keyword evidence="1" id="KW-1133">Transmembrane helix</keyword>
<comment type="caution">
    <text evidence="3">The sequence shown here is derived from an EMBL/GenBank/DDBJ whole genome shotgun (WGS) entry which is preliminary data.</text>
</comment>
<keyword evidence="3" id="KW-0418">Kinase</keyword>
<proteinExistence type="predicted"/>
<protein>
    <submittedName>
        <fullName evidence="3">Histidine kinase</fullName>
    </submittedName>
</protein>
<evidence type="ECO:0000313" key="4">
    <source>
        <dbReference type="Proteomes" id="UP001501757"/>
    </source>
</evidence>
<organism evidence="3 4">
    <name type="scientific">Bowmanella denitrificans</name>
    <dbReference type="NCBI Taxonomy" id="366582"/>
    <lineage>
        <taxon>Bacteria</taxon>
        <taxon>Pseudomonadati</taxon>
        <taxon>Pseudomonadota</taxon>
        <taxon>Gammaproteobacteria</taxon>
        <taxon>Alteromonadales</taxon>
        <taxon>Alteromonadaceae</taxon>
        <taxon>Bowmanella</taxon>
    </lineage>
</organism>
<keyword evidence="1" id="KW-0472">Membrane</keyword>
<feature type="transmembrane region" description="Helical" evidence="1">
    <location>
        <begin position="78"/>
        <end position="98"/>
    </location>
</feature>
<dbReference type="SUPFAM" id="SSF55874">
    <property type="entry name" value="ATPase domain of HSP90 chaperone/DNA topoisomerase II/histidine kinase"/>
    <property type="match status" value="1"/>
</dbReference>
<evidence type="ECO:0000256" key="1">
    <source>
        <dbReference type="SAM" id="Phobius"/>
    </source>
</evidence>
<dbReference type="RefSeq" id="WP_343840155.1">
    <property type="nucleotide sequence ID" value="NZ_BAAAEI010000001.1"/>
</dbReference>
<keyword evidence="1" id="KW-0812">Transmembrane</keyword>
<dbReference type="EMBL" id="BAAAEI010000001">
    <property type="protein sequence ID" value="GAA0339580.1"/>
    <property type="molecule type" value="Genomic_DNA"/>
</dbReference>
<dbReference type="Gene3D" id="3.30.565.10">
    <property type="entry name" value="Histidine kinase-like ATPase, C-terminal domain"/>
    <property type="match status" value="1"/>
</dbReference>
<evidence type="ECO:0000313" key="3">
    <source>
        <dbReference type="EMBL" id="GAA0339580.1"/>
    </source>
</evidence>
<dbReference type="PANTHER" id="PTHR34220">
    <property type="entry name" value="SENSOR HISTIDINE KINASE YPDA"/>
    <property type="match status" value="1"/>
</dbReference>
<dbReference type="InterPro" id="IPR036890">
    <property type="entry name" value="HATPase_C_sf"/>
</dbReference>
<dbReference type="GO" id="GO:0016301">
    <property type="term" value="F:kinase activity"/>
    <property type="evidence" value="ECO:0007669"/>
    <property type="project" value="UniProtKB-KW"/>
</dbReference>
<feature type="domain" description="Signal transduction histidine kinase internal region" evidence="2">
    <location>
        <begin position="170"/>
        <end position="250"/>
    </location>
</feature>
<name>A0ABP3GBE7_9ALTE</name>
<keyword evidence="3" id="KW-0808">Transferase</keyword>
<feature type="transmembrane region" description="Helical" evidence="1">
    <location>
        <begin position="47"/>
        <end position="66"/>
    </location>
</feature>
<gene>
    <name evidence="3" type="ORF">GCM10009092_00060</name>
</gene>
<dbReference type="Proteomes" id="UP001501757">
    <property type="component" value="Unassembled WGS sequence"/>
</dbReference>
<reference evidence="4" key="1">
    <citation type="journal article" date="2019" name="Int. J. Syst. Evol. Microbiol.">
        <title>The Global Catalogue of Microorganisms (GCM) 10K type strain sequencing project: providing services to taxonomists for standard genome sequencing and annotation.</title>
        <authorList>
            <consortium name="The Broad Institute Genomics Platform"/>
            <consortium name="The Broad Institute Genome Sequencing Center for Infectious Disease"/>
            <person name="Wu L."/>
            <person name="Ma J."/>
        </authorList>
    </citation>
    <scope>NUCLEOTIDE SEQUENCE [LARGE SCALE GENOMIC DNA]</scope>
    <source>
        <strain evidence="4">JCM 13378</strain>
    </source>
</reference>
<feature type="transmembrane region" description="Helical" evidence="1">
    <location>
        <begin position="21"/>
        <end position="41"/>
    </location>
</feature>
<evidence type="ECO:0000259" key="2">
    <source>
        <dbReference type="Pfam" id="PF06580"/>
    </source>
</evidence>
<dbReference type="InterPro" id="IPR010559">
    <property type="entry name" value="Sig_transdc_His_kin_internal"/>
</dbReference>
<accession>A0ABP3GBE7</accession>
<dbReference type="PANTHER" id="PTHR34220:SF9">
    <property type="entry name" value="SIGNAL TRANSDUCTION HISTIDINE KINASE INTERNAL REGION DOMAIN-CONTAINING PROTEIN"/>
    <property type="match status" value="1"/>
</dbReference>